<keyword evidence="2" id="KW-0342">GTP-binding</keyword>
<dbReference type="InterPro" id="IPR014721">
    <property type="entry name" value="Ribsml_uS5_D2-typ_fold_subgr"/>
</dbReference>
<dbReference type="RefSeq" id="WP_141924181.1">
    <property type="nucleotide sequence ID" value="NZ_VFQC01000001.1"/>
</dbReference>
<dbReference type="InterPro" id="IPR000640">
    <property type="entry name" value="EFG_V-like"/>
</dbReference>
<dbReference type="Pfam" id="PF03764">
    <property type="entry name" value="EFG_IV"/>
    <property type="match status" value="1"/>
</dbReference>
<dbReference type="NCBIfam" id="TIGR00231">
    <property type="entry name" value="small_GTP"/>
    <property type="match status" value="1"/>
</dbReference>
<dbReference type="InterPro" id="IPR041095">
    <property type="entry name" value="EFG_II"/>
</dbReference>
<dbReference type="Gene3D" id="3.30.230.10">
    <property type="match status" value="1"/>
</dbReference>
<dbReference type="Gene3D" id="3.30.70.240">
    <property type="match status" value="1"/>
</dbReference>
<dbReference type="Gene3D" id="3.30.70.870">
    <property type="entry name" value="Elongation Factor G (Translational Gtpase), domain 3"/>
    <property type="match status" value="1"/>
</dbReference>
<keyword evidence="6" id="KW-1185">Reference proteome</keyword>
<dbReference type="SMART" id="SM00889">
    <property type="entry name" value="EFG_IV"/>
    <property type="match status" value="1"/>
</dbReference>
<dbReference type="InterPro" id="IPR027417">
    <property type="entry name" value="P-loop_NTPase"/>
</dbReference>
<dbReference type="GO" id="GO:0005525">
    <property type="term" value="F:GTP binding"/>
    <property type="evidence" value="ECO:0007669"/>
    <property type="project" value="UniProtKB-KW"/>
</dbReference>
<feature type="compositionally biased region" description="Low complexity" evidence="3">
    <location>
        <begin position="1"/>
        <end position="13"/>
    </location>
</feature>
<sequence>MADRSTATTTRTAPRTEHPSDIRNVVLIGPSGSGKTTLAEALLHASGATSRAGRVENGTTVSDHDDAEVRQGRSVNLAALPFMVGGVKVNLLDTPGYADFVGELRAGLRAADAALFVVSALDGVDELTQLLWEECASVGMPRAIAVTKIDHHRADFEDAVEQCQAAFGTNVLPAYCPVTSGEGTDRTVTGLVGLLSGRYYDYTGADPAPTAADAGDGRVAAMREALLEGVIQESEDETLMERYMGGAELDPSVLVADLETAVARGSFYPVLAVSALGGAGVPELMGELPLACPSPVERPCPEVATPEGAPVTGLECDPNGALLAEVIQTLSDPYVGRVSLIRVFSGTLRPDSTVHVSGTDPAGGEGHDLEERVGSLFVPLGKHTTPAGEVRAGDVCVAAKLTTAETGDTLSGREHPLRMPPWTFPEPLLPTAIEATTKSEEDKLAQAVARLVAEDVTARVETNPETHQLVLWTMGEAHLDVALDRLRNRHGVSVTTAELRVPLRETFSVPAQGTGRNVKQSGGHGEYGICRIRVEPLPPGTGLQFVDNIVGGVVPRQYIPSVEKGIRAQMASGLHTGHPLVDIRVTLYDGKSHSVDSSDMAFQKAGRLALRDAADNGELSMLEPVDEFSVLVPDTYMGAVMSDLSARRGRVVNTEAFGGGRTLIRAEVPQLETTRYAVDLRSLSHGTGSFTRRYLRHEVLPSHLVARYAGSSP</sequence>
<dbReference type="GO" id="GO:0032790">
    <property type="term" value="P:ribosome disassembly"/>
    <property type="evidence" value="ECO:0007669"/>
    <property type="project" value="TreeGrafter"/>
</dbReference>
<dbReference type="CDD" id="cd01434">
    <property type="entry name" value="EFG_mtEFG1_IV"/>
    <property type="match status" value="1"/>
</dbReference>
<dbReference type="GO" id="GO:0003746">
    <property type="term" value="F:translation elongation factor activity"/>
    <property type="evidence" value="ECO:0007669"/>
    <property type="project" value="UniProtKB-KW"/>
</dbReference>
<evidence type="ECO:0000313" key="5">
    <source>
        <dbReference type="EMBL" id="TQN32723.1"/>
    </source>
</evidence>
<dbReference type="SUPFAM" id="SSF52540">
    <property type="entry name" value="P-loop containing nucleoside triphosphate hydrolases"/>
    <property type="match status" value="1"/>
</dbReference>
<evidence type="ECO:0000256" key="2">
    <source>
        <dbReference type="ARBA" id="ARBA00023134"/>
    </source>
</evidence>
<dbReference type="Pfam" id="PF03144">
    <property type="entry name" value="GTP_EFTU_D2"/>
    <property type="match status" value="1"/>
</dbReference>
<accession>A0A543NLK1</accession>
<dbReference type="CDD" id="cd03713">
    <property type="entry name" value="EFG_mtEFG_C"/>
    <property type="match status" value="1"/>
</dbReference>
<dbReference type="Gene3D" id="3.40.50.300">
    <property type="entry name" value="P-loop containing nucleotide triphosphate hydrolases"/>
    <property type="match status" value="1"/>
</dbReference>
<dbReference type="InterPro" id="IPR035649">
    <property type="entry name" value="EFG_V"/>
</dbReference>
<dbReference type="PANTHER" id="PTHR43261">
    <property type="entry name" value="TRANSLATION ELONGATION FACTOR G-RELATED"/>
    <property type="match status" value="1"/>
</dbReference>
<dbReference type="InterPro" id="IPR047872">
    <property type="entry name" value="EFG_IV"/>
</dbReference>
<dbReference type="Pfam" id="PF14492">
    <property type="entry name" value="EFG_III"/>
    <property type="match status" value="1"/>
</dbReference>
<dbReference type="InterPro" id="IPR020568">
    <property type="entry name" value="Ribosomal_Su5_D2-typ_SF"/>
</dbReference>
<dbReference type="CDD" id="cd04170">
    <property type="entry name" value="EF-G_bact"/>
    <property type="match status" value="1"/>
</dbReference>
<dbReference type="SUPFAM" id="SSF54211">
    <property type="entry name" value="Ribosomal protein S5 domain 2-like"/>
    <property type="match status" value="1"/>
</dbReference>
<gene>
    <name evidence="5" type="ORF">FHX37_2701</name>
</gene>
<dbReference type="InterPro" id="IPR009022">
    <property type="entry name" value="EFG_III"/>
</dbReference>
<evidence type="ECO:0000313" key="6">
    <source>
        <dbReference type="Proteomes" id="UP000317422"/>
    </source>
</evidence>
<evidence type="ECO:0000259" key="4">
    <source>
        <dbReference type="PROSITE" id="PS51722"/>
    </source>
</evidence>
<dbReference type="InterPro" id="IPR035647">
    <property type="entry name" value="EFG_III/V"/>
</dbReference>
<dbReference type="PROSITE" id="PS51722">
    <property type="entry name" value="G_TR_2"/>
    <property type="match status" value="1"/>
</dbReference>
<keyword evidence="1" id="KW-0547">Nucleotide-binding</keyword>
<name>A0A543NLK1_9ACTN</name>
<evidence type="ECO:0000256" key="3">
    <source>
        <dbReference type="SAM" id="MobiDB-lite"/>
    </source>
</evidence>
<proteinExistence type="predicted"/>
<dbReference type="InterPro" id="IPR004161">
    <property type="entry name" value="EFTu-like_2"/>
</dbReference>
<evidence type="ECO:0000256" key="1">
    <source>
        <dbReference type="ARBA" id="ARBA00022741"/>
    </source>
</evidence>
<dbReference type="CDD" id="cd16262">
    <property type="entry name" value="EFG_III"/>
    <property type="match status" value="1"/>
</dbReference>
<dbReference type="PANTHER" id="PTHR43261:SF6">
    <property type="entry name" value="ELONGATION FACTOR G-LIKE PROTEIN"/>
    <property type="match status" value="1"/>
</dbReference>
<keyword evidence="5" id="KW-0251">Elongation factor</keyword>
<dbReference type="Pfam" id="PF00009">
    <property type="entry name" value="GTP_EFTU"/>
    <property type="match status" value="1"/>
</dbReference>
<dbReference type="SUPFAM" id="SSF54980">
    <property type="entry name" value="EF-G C-terminal domain-like"/>
    <property type="match status" value="2"/>
</dbReference>
<dbReference type="EMBL" id="VFQC01000001">
    <property type="protein sequence ID" value="TQN32723.1"/>
    <property type="molecule type" value="Genomic_DNA"/>
</dbReference>
<feature type="region of interest" description="Disordered" evidence="3">
    <location>
        <begin position="1"/>
        <end position="20"/>
    </location>
</feature>
<reference evidence="5 6" key="1">
    <citation type="submission" date="2019-06" db="EMBL/GenBank/DDBJ databases">
        <title>Sequencing the genomes of 1000 actinobacteria strains.</title>
        <authorList>
            <person name="Klenk H.-P."/>
        </authorList>
    </citation>
    <scope>NUCLEOTIDE SEQUENCE [LARGE SCALE GENOMIC DNA]</scope>
    <source>
        <strain evidence="5 6">DSM 45015</strain>
    </source>
</reference>
<comment type="caution">
    <text evidence="5">The sequence shown here is derived from an EMBL/GenBank/DDBJ whole genome shotgun (WGS) entry which is preliminary data.</text>
</comment>
<dbReference type="NCBIfam" id="NF009381">
    <property type="entry name" value="PRK12740.1-5"/>
    <property type="match status" value="1"/>
</dbReference>
<dbReference type="AlphaFoldDB" id="A0A543NLK1"/>
<dbReference type="Gene3D" id="2.40.30.10">
    <property type="entry name" value="Translation factors"/>
    <property type="match status" value="1"/>
</dbReference>
<dbReference type="InterPro" id="IPR005225">
    <property type="entry name" value="Small_GTP-bd"/>
</dbReference>
<dbReference type="OrthoDB" id="3492050at2"/>
<organism evidence="5 6">
    <name type="scientific">Haloactinospora alba</name>
    <dbReference type="NCBI Taxonomy" id="405555"/>
    <lineage>
        <taxon>Bacteria</taxon>
        <taxon>Bacillati</taxon>
        <taxon>Actinomycetota</taxon>
        <taxon>Actinomycetes</taxon>
        <taxon>Streptosporangiales</taxon>
        <taxon>Nocardiopsidaceae</taxon>
        <taxon>Haloactinospora</taxon>
    </lineage>
</organism>
<dbReference type="NCBIfam" id="NF009377">
    <property type="entry name" value="PRK12740.1-1"/>
    <property type="match status" value="1"/>
</dbReference>
<dbReference type="InterPro" id="IPR000795">
    <property type="entry name" value="T_Tr_GTP-bd_dom"/>
</dbReference>
<protein>
    <submittedName>
        <fullName evidence="5">Translation elongation factor 2 (EF-2/EF-G)</fullName>
    </submittedName>
</protein>
<dbReference type="Proteomes" id="UP000317422">
    <property type="component" value="Unassembled WGS sequence"/>
</dbReference>
<dbReference type="InterPro" id="IPR005517">
    <property type="entry name" value="Transl_elong_EFG/EF2_IV"/>
</dbReference>
<keyword evidence="5" id="KW-0648">Protein biosynthesis</keyword>
<dbReference type="FunFam" id="3.30.70.240:FF:000001">
    <property type="entry name" value="Elongation factor G"/>
    <property type="match status" value="1"/>
</dbReference>
<dbReference type="SMART" id="SM00838">
    <property type="entry name" value="EFG_C"/>
    <property type="match status" value="1"/>
</dbReference>
<dbReference type="GO" id="GO:0003924">
    <property type="term" value="F:GTPase activity"/>
    <property type="evidence" value="ECO:0007669"/>
    <property type="project" value="InterPro"/>
</dbReference>
<feature type="domain" description="Tr-type G" evidence="4">
    <location>
        <begin position="20"/>
        <end position="296"/>
    </location>
</feature>
<dbReference type="InterPro" id="IPR009000">
    <property type="entry name" value="Transl_B-barrel_sf"/>
</dbReference>
<dbReference type="SUPFAM" id="SSF50447">
    <property type="entry name" value="Translation proteins"/>
    <property type="match status" value="1"/>
</dbReference>
<dbReference type="Pfam" id="PF00679">
    <property type="entry name" value="EFG_C"/>
    <property type="match status" value="1"/>
</dbReference>